<evidence type="ECO:0000256" key="1">
    <source>
        <dbReference type="ARBA" id="ARBA00006987"/>
    </source>
</evidence>
<proteinExistence type="inferred from homology"/>
<protein>
    <submittedName>
        <fullName evidence="3">Tripartite tricarboxylate transporter substrate binding protein</fullName>
    </submittedName>
</protein>
<dbReference type="PROSITE" id="PS51318">
    <property type="entry name" value="TAT"/>
    <property type="match status" value="1"/>
</dbReference>
<dbReference type="CDD" id="cd07012">
    <property type="entry name" value="PBP2_Bug_TTT"/>
    <property type="match status" value="1"/>
</dbReference>
<feature type="signal peptide" evidence="2">
    <location>
        <begin position="1"/>
        <end position="31"/>
    </location>
</feature>
<reference evidence="3 4" key="1">
    <citation type="submission" date="2021-05" db="EMBL/GenBank/DDBJ databases">
        <title>Roseococcus sp. XZZS9, whole genome shotgun sequencing project.</title>
        <authorList>
            <person name="Zhao G."/>
            <person name="Shen L."/>
        </authorList>
    </citation>
    <scope>NUCLEOTIDE SEQUENCE [LARGE SCALE GENOMIC DNA]</scope>
    <source>
        <strain evidence="3 4">XZZS9</strain>
    </source>
</reference>
<dbReference type="RefSeq" id="WP_213672385.1">
    <property type="nucleotide sequence ID" value="NZ_JAHCDA010000006.1"/>
</dbReference>
<dbReference type="SUPFAM" id="SSF53850">
    <property type="entry name" value="Periplasmic binding protein-like II"/>
    <property type="match status" value="1"/>
</dbReference>
<dbReference type="InterPro" id="IPR005064">
    <property type="entry name" value="BUG"/>
</dbReference>
<evidence type="ECO:0000256" key="2">
    <source>
        <dbReference type="SAM" id="SignalP"/>
    </source>
</evidence>
<keyword evidence="2" id="KW-0732">Signal</keyword>
<dbReference type="InterPro" id="IPR006311">
    <property type="entry name" value="TAT_signal"/>
</dbReference>
<keyword evidence="4" id="KW-1185">Reference proteome</keyword>
<comment type="similarity">
    <text evidence="1">Belongs to the UPF0065 (bug) family.</text>
</comment>
<accession>A0ABS5QJC3</accession>
<organism evidence="3 4">
    <name type="scientific">Roseococcus pinisoli</name>
    <dbReference type="NCBI Taxonomy" id="2835040"/>
    <lineage>
        <taxon>Bacteria</taxon>
        <taxon>Pseudomonadati</taxon>
        <taxon>Pseudomonadota</taxon>
        <taxon>Alphaproteobacteria</taxon>
        <taxon>Acetobacterales</taxon>
        <taxon>Roseomonadaceae</taxon>
        <taxon>Roseococcus</taxon>
    </lineage>
</organism>
<dbReference type="Gene3D" id="3.40.190.150">
    <property type="entry name" value="Bordetella uptake gene, domain 1"/>
    <property type="match status" value="1"/>
</dbReference>
<gene>
    <name evidence="3" type="ORF">KHU32_22240</name>
</gene>
<dbReference type="Proteomes" id="UP000766336">
    <property type="component" value="Unassembled WGS sequence"/>
</dbReference>
<sequence>MSFPPPSSAAWGRRALLGAASALAMPALARADAPSSSAWPNRSIRLVSGFPAGGGIDVLARTLGRLLQGPLGQPVVVENITGVGGSLGAQAVRRSAPDGYNLFLATTATHAIGPVLNPAIGYDPVKDFDLVATLCTFGFVLMTPPTGATTLAGLVEQAKGDPASVTYGTSGIGTPHQIAFELLRQQGGFEATHVPYRGMSHAILDLTAGRLGAMFCDIPSAVALSRGSPVNFLAVTTKERHPALRDTPTLAELGYSCFDVTWQALVAPAGTPAPILRRLGEEVVAAIGTPEGRRRIEELGLSASPRVATENDTFLADLYAEWTQWVRQSRIAAA</sequence>
<dbReference type="EMBL" id="JAHCDA010000006">
    <property type="protein sequence ID" value="MBS7813677.1"/>
    <property type="molecule type" value="Genomic_DNA"/>
</dbReference>
<dbReference type="Gene3D" id="3.40.190.10">
    <property type="entry name" value="Periplasmic binding protein-like II"/>
    <property type="match status" value="1"/>
</dbReference>
<dbReference type="Pfam" id="PF03401">
    <property type="entry name" value="TctC"/>
    <property type="match status" value="1"/>
</dbReference>
<dbReference type="PANTHER" id="PTHR42928">
    <property type="entry name" value="TRICARBOXYLATE-BINDING PROTEIN"/>
    <property type="match status" value="1"/>
</dbReference>
<dbReference type="InterPro" id="IPR042100">
    <property type="entry name" value="Bug_dom1"/>
</dbReference>
<comment type="caution">
    <text evidence="3">The sequence shown here is derived from an EMBL/GenBank/DDBJ whole genome shotgun (WGS) entry which is preliminary data.</text>
</comment>
<name>A0ABS5QJC3_9PROT</name>
<evidence type="ECO:0000313" key="3">
    <source>
        <dbReference type="EMBL" id="MBS7813677.1"/>
    </source>
</evidence>
<dbReference type="PIRSF" id="PIRSF017082">
    <property type="entry name" value="YflP"/>
    <property type="match status" value="1"/>
</dbReference>
<dbReference type="PANTHER" id="PTHR42928:SF5">
    <property type="entry name" value="BLR1237 PROTEIN"/>
    <property type="match status" value="1"/>
</dbReference>
<feature type="chain" id="PRO_5047016040" evidence="2">
    <location>
        <begin position="32"/>
        <end position="334"/>
    </location>
</feature>
<evidence type="ECO:0000313" key="4">
    <source>
        <dbReference type="Proteomes" id="UP000766336"/>
    </source>
</evidence>